<proteinExistence type="predicted"/>
<feature type="chain" id="PRO_5040344989" evidence="1">
    <location>
        <begin position="31"/>
        <end position="421"/>
    </location>
</feature>
<keyword evidence="3" id="KW-1185">Reference proteome</keyword>
<gene>
    <name evidence="2" type="ORF">SEMRO_77_G041941.1</name>
</gene>
<dbReference type="EMBL" id="CAICTM010000076">
    <property type="protein sequence ID" value="CAB9500158.1"/>
    <property type="molecule type" value="Genomic_DNA"/>
</dbReference>
<keyword evidence="1" id="KW-0732">Signal</keyword>
<accession>A0A9N8H7W5</accession>
<evidence type="ECO:0000313" key="2">
    <source>
        <dbReference type="EMBL" id="CAB9500158.1"/>
    </source>
</evidence>
<organism evidence="2 3">
    <name type="scientific">Seminavis robusta</name>
    <dbReference type="NCBI Taxonomy" id="568900"/>
    <lineage>
        <taxon>Eukaryota</taxon>
        <taxon>Sar</taxon>
        <taxon>Stramenopiles</taxon>
        <taxon>Ochrophyta</taxon>
        <taxon>Bacillariophyta</taxon>
        <taxon>Bacillariophyceae</taxon>
        <taxon>Bacillariophycidae</taxon>
        <taxon>Naviculales</taxon>
        <taxon>Naviculaceae</taxon>
        <taxon>Seminavis</taxon>
    </lineage>
</organism>
<protein>
    <submittedName>
        <fullName evidence="2">Uncharacterized protein</fullName>
    </submittedName>
</protein>
<reference evidence="2" key="1">
    <citation type="submission" date="2020-06" db="EMBL/GenBank/DDBJ databases">
        <authorList>
            <consortium name="Plant Systems Biology data submission"/>
        </authorList>
    </citation>
    <scope>NUCLEOTIDE SEQUENCE</scope>
    <source>
        <strain evidence="2">D6</strain>
    </source>
</reference>
<feature type="signal peptide" evidence="1">
    <location>
        <begin position="1"/>
        <end position="30"/>
    </location>
</feature>
<sequence length="421" mass="46219">MFLPSRKGATMLYLLSLASSLMFLVKPVSAGLQCTPNQDCVGNDQKHLSDAMDPKQCLLDCLSAQGNMDDCKHTLIRVFYGSRIKGSCFRCTRGLGIYNTGTGSNEVPGTGCTFSVDATGTGSNSSPQDDASKSLAALNDAVRKQELLEGHPQTQTTGTQDQSGMVATATLRSVAAGERIKLTFQTWNGHTYEYHGECDLTWIHAPLFDEANQQTLTIAVRTRSRIDYSYIQSVVVKIGDEVLEVSSFGDYALQGVANAPLSSNTIAGYPITRTTINDERMSIFSISLGDNDDDEFILLRTFKDYVSVKLLNPSEKRYRESSGMMGQYGTGRLLGRDGVTLVEEPNALAAEWQVRDYHDLFQMIRAPSFPISAFLPKLTFVWWSPSFGRSNDRVFQSCGRGMCCSGCGELARLHPRCHGHG</sequence>
<dbReference type="AlphaFoldDB" id="A0A9N8H7W5"/>
<evidence type="ECO:0000313" key="3">
    <source>
        <dbReference type="Proteomes" id="UP001153069"/>
    </source>
</evidence>
<evidence type="ECO:0000256" key="1">
    <source>
        <dbReference type="SAM" id="SignalP"/>
    </source>
</evidence>
<comment type="caution">
    <text evidence="2">The sequence shown here is derived from an EMBL/GenBank/DDBJ whole genome shotgun (WGS) entry which is preliminary data.</text>
</comment>
<dbReference type="Proteomes" id="UP001153069">
    <property type="component" value="Unassembled WGS sequence"/>
</dbReference>
<name>A0A9N8H7W5_9STRA</name>